<name>A0ABD3AS97_9GENT</name>
<keyword evidence="5" id="KW-1185">Reference proteome</keyword>
<keyword evidence="2" id="KW-0472">Membrane</keyword>
<feature type="transmembrane region" description="Helical" evidence="2">
    <location>
        <begin position="207"/>
        <end position="231"/>
    </location>
</feature>
<proteinExistence type="predicted"/>
<evidence type="ECO:0000256" key="1">
    <source>
        <dbReference type="SAM" id="MobiDB-lite"/>
    </source>
</evidence>
<reference evidence="4 5" key="1">
    <citation type="submission" date="2024-11" db="EMBL/GenBank/DDBJ databases">
        <title>A near-complete genome assembly of Cinchona calisaya.</title>
        <authorList>
            <person name="Lian D.C."/>
            <person name="Zhao X.W."/>
            <person name="Wei L."/>
        </authorList>
    </citation>
    <scope>NUCLEOTIDE SEQUENCE [LARGE SCALE GENOMIC DNA]</scope>
    <source>
        <tissue evidence="4">Nenye</tissue>
    </source>
</reference>
<dbReference type="Proteomes" id="UP001630127">
    <property type="component" value="Unassembled WGS sequence"/>
</dbReference>
<feature type="domain" description="DUF6821" evidence="3">
    <location>
        <begin position="112"/>
        <end position="254"/>
    </location>
</feature>
<dbReference type="PANTHER" id="PTHR33646">
    <property type="entry name" value="GB|AAF00631.1"/>
    <property type="match status" value="1"/>
</dbReference>
<comment type="caution">
    <text evidence="4">The sequence shown here is derived from an EMBL/GenBank/DDBJ whole genome shotgun (WGS) entry which is preliminary data.</text>
</comment>
<dbReference type="AlphaFoldDB" id="A0ABD3AS97"/>
<feature type="region of interest" description="Disordered" evidence="1">
    <location>
        <begin position="156"/>
        <end position="176"/>
    </location>
</feature>
<evidence type="ECO:0000313" key="5">
    <source>
        <dbReference type="Proteomes" id="UP001630127"/>
    </source>
</evidence>
<keyword evidence="2" id="KW-0812">Transmembrane</keyword>
<dbReference type="EMBL" id="JBJUIK010000003">
    <property type="protein sequence ID" value="KAL3534024.1"/>
    <property type="molecule type" value="Genomic_DNA"/>
</dbReference>
<evidence type="ECO:0000256" key="2">
    <source>
        <dbReference type="SAM" id="Phobius"/>
    </source>
</evidence>
<dbReference type="PANTHER" id="PTHR33646:SF2">
    <property type="entry name" value="F20H23.8 PROTEIN"/>
    <property type="match status" value="1"/>
</dbReference>
<evidence type="ECO:0000259" key="3">
    <source>
        <dbReference type="Pfam" id="PF20705"/>
    </source>
</evidence>
<dbReference type="InterPro" id="IPR049224">
    <property type="entry name" value="DUF6821"/>
</dbReference>
<dbReference type="InterPro" id="IPR045883">
    <property type="entry name" value="At4g13530-like"/>
</dbReference>
<gene>
    <name evidence="4" type="ORF">ACH5RR_007545</name>
</gene>
<accession>A0ABD3AS97</accession>
<protein>
    <recommendedName>
        <fullName evidence="3">DUF6821 domain-containing protein</fullName>
    </recommendedName>
</protein>
<dbReference type="Pfam" id="PF20705">
    <property type="entry name" value="DUF6821"/>
    <property type="match status" value="1"/>
</dbReference>
<organism evidence="4 5">
    <name type="scientific">Cinchona calisaya</name>
    <dbReference type="NCBI Taxonomy" id="153742"/>
    <lineage>
        <taxon>Eukaryota</taxon>
        <taxon>Viridiplantae</taxon>
        <taxon>Streptophyta</taxon>
        <taxon>Embryophyta</taxon>
        <taxon>Tracheophyta</taxon>
        <taxon>Spermatophyta</taxon>
        <taxon>Magnoliopsida</taxon>
        <taxon>eudicotyledons</taxon>
        <taxon>Gunneridae</taxon>
        <taxon>Pentapetalae</taxon>
        <taxon>asterids</taxon>
        <taxon>lamiids</taxon>
        <taxon>Gentianales</taxon>
        <taxon>Rubiaceae</taxon>
        <taxon>Cinchonoideae</taxon>
        <taxon>Cinchoneae</taxon>
        <taxon>Cinchona</taxon>
    </lineage>
</organism>
<sequence length="255" mass="28830">MEDLEGWEILPEDGFLEIHDDGGKKIFSRKYSTPPKNIFKNYFSPKFDETTEKARVPNQLVPVPFQFESAGQNDQVLKEVTKVPIKIEIDLRPSSTISETIRSSRIAAGEADQDQVSQVFFMKMKETVVDMKLDSPKSKNNSSRGIKPVFQSEEKVETYKDGEAPETTKISSPRQKVDHEDMMIKKNNMMDPANDIENSGGLNILKWSLTGIGAICSFGVATVCIFVFGGLGKNNKQHQQNQKFQFHIYTKDNKV</sequence>
<keyword evidence="2" id="KW-1133">Transmembrane helix</keyword>
<evidence type="ECO:0000313" key="4">
    <source>
        <dbReference type="EMBL" id="KAL3534024.1"/>
    </source>
</evidence>